<dbReference type="SUPFAM" id="SSF47923">
    <property type="entry name" value="Ypt/Rab-GAP domain of gyp1p"/>
    <property type="match status" value="2"/>
</dbReference>
<feature type="region of interest" description="Disordered" evidence="4">
    <location>
        <begin position="467"/>
        <end position="494"/>
    </location>
</feature>
<sequence length="494" mass="56459">MAQFAVTVRASFQNIRASFAAASESAGKPVHGEIDWDFWGKVTNDYETVARKHPRALTRQLQQGIPTAIRGMVWQLIARSKDLALEAIYASLLDHPSVHEKAIQRDVARTFPTHPHFMEPGQTGQESLFNVCKAYSLYDEKVGYCQGLAFIVGPMLLNMPDEEAFSLLVKLMSDYGFRDMFAPDMAGLQLRLFQFDRLLEEQFPALHRHLLAQDIKSSMYVSQWFMTLFAYRFPLDMVLRIVDIVIAEGFEIIFKFAFALLQRNAAQLVTLPFEQLLDFLKIGLFDAYASNIDALITDAFAIKLSRSRLDRLAAQFEEDQARRRPQELEMRRVKAESDDLLVKLRKTEASYEQLNQEHVALANRFLNARVAHDATADRIESLEEQVTALKALLADDRRAAEKAVQADMDRLATKNVQLTQANAELQEQVANLEEWLRLSKHRYMECENARCDLEMRLNEMIRVHQRLGRRHSGSSDEGESKHAMPTSPTMSTIV</sequence>
<dbReference type="InterPro" id="IPR000195">
    <property type="entry name" value="Rab-GAP-TBC_dom"/>
</dbReference>
<dbReference type="PANTHER" id="PTHR47219:SF9">
    <property type="entry name" value="GTPASE ACTIVATING PROTEIN AND CENTROSOME-ASSOCIATED, ISOFORM B"/>
    <property type="match status" value="1"/>
</dbReference>
<dbReference type="SMART" id="SM00164">
    <property type="entry name" value="TBC"/>
    <property type="match status" value="1"/>
</dbReference>
<dbReference type="EMBL" id="ML014147">
    <property type="protein sequence ID" value="RKP02290.1"/>
    <property type="molecule type" value="Genomic_DNA"/>
</dbReference>
<dbReference type="GO" id="GO:0031267">
    <property type="term" value="F:small GTPase binding"/>
    <property type="evidence" value="ECO:0007669"/>
    <property type="project" value="TreeGrafter"/>
</dbReference>
<evidence type="ECO:0000313" key="6">
    <source>
        <dbReference type="EMBL" id="RKP02290.1"/>
    </source>
</evidence>
<dbReference type="Gene3D" id="1.10.8.270">
    <property type="entry name" value="putative rabgap domain of human tbc1 domain family member 14 like domains"/>
    <property type="match status" value="1"/>
</dbReference>
<reference evidence="7" key="1">
    <citation type="journal article" date="2018" name="Nat. Microbiol.">
        <title>Leveraging single-cell genomics to expand the fungal tree of life.</title>
        <authorList>
            <person name="Ahrendt S.R."/>
            <person name="Quandt C.A."/>
            <person name="Ciobanu D."/>
            <person name="Clum A."/>
            <person name="Salamov A."/>
            <person name="Andreopoulos B."/>
            <person name="Cheng J.F."/>
            <person name="Woyke T."/>
            <person name="Pelin A."/>
            <person name="Henrissat B."/>
            <person name="Reynolds N.K."/>
            <person name="Benny G.L."/>
            <person name="Smith M.E."/>
            <person name="James T.Y."/>
            <person name="Grigoriev I.V."/>
        </authorList>
    </citation>
    <scope>NUCLEOTIDE SEQUENCE [LARGE SCALE GENOMIC DNA]</scope>
    <source>
        <strain evidence="7">ATCC 52028</strain>
    </source>
</reference>
<dbReference type="Gene3D" id="1.10.472.80">
    <property type="entry name" value="Ypt/Rab-GAP domain of gyp1p, domain 3"/>
    <property type="match status" value="1"/>
</dbReference>
<evidence type="ECO:0000256" key="3">
    <source>
        <dbReference type="SAM" id="Coils"/>
    </source>
</evidence>
<dbReference type="PROSITE" id="PS50086">
    <property type="entry name" value="TBC_RABGAP"/>
    <property type="match status" value="1"/>
</dbReference>
<keyword evidence="1" id="KW-0343">GTPase activation</keyword>
<dbReference type="AlphaFoldDB" id="A0A4P9XAY3"/>
<accession>A0A4P9XAY3</accession>
<evidence type="ECO:0000259" key="5">
    <source>
        <dbReference type="PROSITE" id="PS50086"/>
    </source>
</evidence>
<feature type="coiled-coil region" evidence="3">
    <location>
        <begin position="337"/>
        <end position="438"/>
    </location>
</feature>
<dbReference type="Proteomes" id="UP000274922">
    <property type="component" value="Unassembled WGS sequence"/>
</dbReference>
<proteinExistence type="predicted"/>
<dbReference type="GO" id="GO:0005096">
    <property type="term" value="F:GTPase activator activity"/>
    <property type="evidence" value="ECO:0007669"/>
    <property type="project" value="UniProtKB-KW"/>
</dbReference>
<dbReference type="PANTHER" id="PTHR47219">
    <property type="entry name" value="RAB GTPASE-ACTIVATING PROTEIN 1-LIKE"/>
    <property type="match status" value="1"/>
</dbReference>
<evidence type="ECO:0000256" key="4">
    <source>
        <dbReference type="SAM" id="MobiDB-lite"/>
    </source>
</evidence>
<protein>
    <recommendedName>
        <fullName evidence="5">Rab-GAP TBC domain-containing protein</fullName>
    </recommendedName>
</protein>
<dbReference type="FunFam" id="1.10.472.80:FF:000027">
    <property type="entry name" value="GTPase activating protein (Evi5)"/>
    <property type="match status" value="1"/>
</dbReference>
<dbReference type="Pfam" id="PF23436">
    <property type="entry name" value="RabGap-TBC_2"/>
    <property type="match status" value="1"/>
</dbReference>
<evidence type="ECO:0000256" key="2">
    <source>
        <dbReference type="ARBA" id="ARBA00023054"/>
    </source>
</evidence>
<keyword evidence="7" id="KW-1185">Reference proteome</keyword>
<feature type="domain" description="Rab-GAP TBC" evidence="5">
    <location>
        <begin position="64"/>
        <end position="249"/>
    </location>
</feature>
<dbReference type="OrthoDB" id="295078at2759"/>
<dbReference type="Gene3D" id="1.10.10.750">
    <property type="entry name" value="Ypt/Rab-GAP domain of gyp1p, domain 1"/>
    <property type="match status" value="1"/>
</dbReference>
<dbReference type="InterPro" id="IPR035969">
    <property type="entry name" value="Rab-GAP_TBC_sf"/>
</dbReference>
<dbReference type="FunFam" id="1.10.8.270:FF:000001">
    <property type="entry name" value="TBC1 domain family member 1"/>
    <property type="match status" value="1"/>
</dbReference>
<gene>
    <name evidence="6" type="ORF">CXG81DRAFT_10959</name>
</gene>
<dbReference type="STRING" id="1555241.A0A4P9XAY3"/>
<organism evidence="6 7">
    <name type="scientific">Caulochytrium protostelioides</name>
    <dbReference type="NCBI Taxonomy" id="1555241"/>
    <lineage>
        <taxon>Eukaryota</taxon>
        <taxon>Fungi</taxon>
        <taxon>Fungi incertae sedis</taxon>
        <taxon>Chytridiomycota</taxon>
        <taxon>Chytridiomycota incertae sedis</taxon>
        <taxon>Chytridiomycetes</taxon>
        <taxon>Caulochytriales</taxon>
        <taxon>Caulochytriaceae</taxon>
        <taxon>Caulochytrium</taxon>
    </lineage>
</organism>
<keyword evidence="2 3" id="KW-0175">Coiled coil</keyword>
<evidence type="ECO:0000313" key="7">
    <source>
        <dbReference type="Proteomes" id="UP000274922"/>
    </source>
</evidence>
<evidence type="ECO:0000256" key="1">
    <source>
        <dbReference type="ARBA" id="ARBA00022468"/>
    </source>
</evidence>
<dbReference type="FunFam" id="1.10.10.750:FF:000003">
    <property type="entry name" value="GTPase activating protein (Evi5)"/>
    <property type="match status" value="1"/>
</dbReference>
<name>A0A4P9XAY3_9FUNG</name>
<dbReference type="InterPro" id="IPR050302">
    <property type="entry name" value="Rab_GAP_TBC_domain"/>
</dbReference>